<feature type="region of interest" description="Disordered" evidence="7">
    <location>
        <begin position="256"/>
        <end position="280"/>
    </location>
</feature>
<evidence type="ECO:0000256" key="5">
    <source>
        <dbReference type="PROSITE-ProRule" id="PRU00339"/>
    </source>
</evidence>
<dbReference type="InterPro" id="IPR002182">
    <property type="entry name" value="NB-ARC"/>
</dbReference>
<feature type="repeat" description="TPR" evidence="5">
    <location>
        <begin position="810"/>
        <end position="843"/>
    </location>
</feature>
<dbReference type="SUPFAM" id="SSF48452">
    <property type="entry name" value="TPR-like"/>
    <property type="match status" value="3"/>
</dbReference>
<accession>A0A263D7G0</accession>
<dbReference type="AlphaFoldDB" id="A0A263D7G0"/>
<dbReference type="InterPro" id="IPR005158">
    <property type="entry name" value="BTAD"/>
</dbReference>
<dbReference type="InterPro" id="IPR001867">
    <property type="entry name" value="OmpR/PhoB-type_DNA-bd"/>
</dbReference>
<dbReference type="InterPro" id="IPR027417">
    <property type="entry name" value="P-loop_NTPase"/>
</dbReference>
<dbReference type="Pfam" id="PF13424">
    <property type="entry name" value="TPR_12"/>
    <property type="match status" value="2"/>
</dbReference>
<name>A0A263D7G0_9PSEU</name>
<keyword evidence="3 6" id="KW-0238">DNA-binding</keyword>
<evidence type="ECO:0000256" key="2">
    <source>
        <dbReference type="ARBA" id="ARBA00023015"/>
    </source>
</evidence>
<dbReference type="Gene3D" id="1.10.10.10">
    <property type="entry name" value="Winged helix-like DNA-binding domain superfamily/Winged helix DNA-binding domain"/>
    <property type="match status" value="1"/>
</dbReference>
<dbReference type="InterPro" id="IPR051677">
    <property type="entry name" value="AfsR-DnrI-RedD_regulator"/>
</dbReference>
<reference evidence="9 10" key="1">
    <citation type="submission" date="2017-07" db="EMBL/GenBank/DDBJ databases">
        <title>Amycolatopsis antarcticus sp. nov., isolated from the surface of an Antarcticus brown macroalga.</title>
        <authorList>
            <person name="Wang J."/>
            <person name="Leiva S."/>
            <person name="Huang J."/>
            <person name="Huang Y."/>
        </authorList>
    </citation>
    <scope>NUCLEOTIDE SEQUENCE [LARGE SCALE GENOMIC DNA]</scope>
    <source>
        <strain evidence="9 10">AU-G6</strain>
    </source>
</reference>
<evidence type="ECO:0000313" key="10">
    <source>
        <dbReference type="Proteomes" id="UP000242444"/>
    </source>
</evidence>
<dbReference type="Pfam" id="PF00486">
    <property type="entry name" value="Trans_reg_C"/>
    <property type="match status" value="1"/>
</dbReference>
<evidence type="ECO:0000256" key="7">
    <source>
        <dbReference type="SAM" id="MobiDB-lite"/>
    </source>
</evidence>
<dbReference type="Gene3D" id="1.25.40.10">
    <property type="entry name" value="Tetratricopeptide repeat domain"/>
    <property type="match status" value="3"/>
</dbReference>
<evidence type="ECO:0000259" key="8">
    <source>
        <dbReference type="PROSITE" id="PS51755"/>
    </source>
</evidence>
<dbReference type="SMART" id="SM00862">
    <property type="entry name" value="Trans_reg_C"/>
    <property type="match status" value="1"/>
</dbReference>
<keyword evidence="5" id="KW-0802">TPR repeat</keyword>
<dbReference type="PROSITE" id="PS51755">
    <property type="entry name" value="OMPR_PHOB"/>
    <property type="match status" value="1"/>
</dbReference>
<sequence length="1025" mass="111764">MSRMPSQPTSTARRLTVCLLGPFEVRIDDRRCPLGGSRQEKLLATLFLSAGDTVTTAALIDALWGDRPPDTARRQIHNAIAALRRSLDEFRTIVRTERDGYRLDAGDSVVDADRFARTVEAARADRAAGDPDAAIEKLSAGLALWRGRALQGMTGQNVEAAAARLDEQRLAARELLIECRLDRGESNAVVPEVTELVAVHPFWDSFRRQLIVALHRAGRQAEALHAYERARVFLADELGMSPGEELRELHSTILRSDSPDAAPRPEPAAPAPAESPARPDAPAPRFFLPYAVADFTGRTAEVGRLVTMAESTDDPAVVITAMNGMAGIGKTTIAVRVAHLVARDYPDGQLFIDLHGYTPGQRPLDPANALDVLLRTLGVPPEQIPDGVQSRAGAWRSALAGRRMLVVLDNAKNAEQVRPLLPGAPGVRVLVTSRHRLSTLEGTTSFSIDLMPPAEAADLFRRVAGPDRTDADSAARVVELCGHLPLAIRIAAARFRNHARWTVEHLIERLRDERRRLTELSSEDRSVMAAFAVSYGHLDAPEQRAFRFLSLHPGADFEVYGASALLGVGADDAERLLENLLDANLLSQHAVDRYHFHDLLRQYARATAERDEPAASRREAVLRLAEHYLALGRAGERIVGAAGTADGLPGEGLPELRSGENVREVVDAEQRNFSAIIRHAAENGLHEQTWRLVAVLCPALLRHGQVEDTVACYRIGLAAAKESGDRDGMTVLYRNLSTTYVGLGRFDEALDALGDGLAIERERGDSQGAGRMLGNIAIVHMRQGQYEEALTHLDRSRELLYDNGTARDRAAILGNLGVVHSKLGRYGEAARYHREALAINTEQGNRAFEVSGLVNVGWTCTLAGELDTAADHLRRALELSREVGAREDEARSLYLLADCLLRGGEPERALEHCREGLVLAREIANPDIEGHALDVLGRIHERLGDLDAAGGCFDRLIRLSGRTGQNFKEAFAYDGLGRIAAVRGERAVALDHWERSLAAARAARLPEAAAIEERIAELRGSGTPA</sequence>
<dbReference type="EMBL" id="NKYE01000002">
    <property type="protein sequence ID" value="OZM74363.1"/>
    <property type="molecule type" value="Genomic_DNA"/>
</dbReference>
<dbReference type="InParanoid" id="A0A263D7G0"/>
<dbReference type="GO" id="GO:0006355">
    <property type="term" value="P:regulation of DNA-templated transcription"/>
    <property type="evidence" value="ECO:0007669"/>
    <property type="project" value="InterPro"/>
</dbReference>
<dbReference type="SUPFAM" id="SSF46894">
    <property type="entry name" value="C-terminal effector domain of the bipartite response regulators"/>
    <property type="match status" value="1"/>
</dbReference>
<evidence type="ECO:0000256" key="4">
    <source>
        <dbReference type="ARBA" id="ARBA00023163"/>
    </source>
</evidence>
<evidence type="ECO:0000256" key="1">
    <source>
        <dbReference type="ARBA" id="ARBA00005820"/>
    </source>
</evidence>
<dbReference type="SMART" id="SM00028">
    <property type="entry name" value="TPR"/>
    <property type="match status" value="7"/>
</dbReference>
<dbReference type="PRINTS" id="PR00364">
    <property type="entry name" value="DISEASERSIST"/>
</dbReference>
<feature type="DNA-binding region" description="OmpR/PhoB-type" evidence="6">
    <location>
        <begin position="6"/>
        <end position="105"/>
    </location>
</feature>
<dbReference type="OrthoDB" id="581105at2"/>
<dbReference type="SUPFAM" id="SSF52540">
    <property type="entry name" value="P-loop containing nucleoside triphosphate hydrolases"/>
    <property type="match status" value="1"/>
</dbReference>
<dbReference type="GO" id="GO:0000160">
    <property type="term" value="P:phosphorelay signal transduction system"/>
    <property type="evidence" value="ECO:0007669"/>
    <property type="project" value="InterPro"/>
</dbReference>
<proteinExistence type="inferred from homology"/>
<dbReference type="InterPro" id="IPR011990">
    <property type="entry name" value="TPR-like_helical_dom_sf"/>
</dbReference>
<dbReference type="PANTHER" id="PTHR35807">
    <property type="entry name" value="TRANSCRIPTIONAL REGULATOR REDD-RELATED"/>
    <property type="match status" value="1"/>
</dbReference>
<dbReference type="InterPro" id="IPR019734">
    <property type="entry name" value="TPR_rpt"/>
</dbReference>
<dbReference type="GO" id="GO:0043531">
    <property type="term" value="F:ADP binding"/>
    <property type="evidence" value="ECO:0007669"/>
    <property type="project" value="InterPro"/>
</dbReference>
<keyword evidence="4" id="KW-0804">Transcription</keyword>
<dbReference type="PANTHER" id="PTHR35807:SF1">
    <property type="entry name" value="TRANSCRIPTIONAL REGULATOR REDD"/>
    <property type="match status" value="1"/>
</dbReference>
<dbReference type="GO" id="GO:0003677">
    <property type="term" value="F:DNA binding"/>
    <property type="evidence" value="ECO:0007669"/>
    <property type="project" value="UniProtKB-UniRule"/>
</dbReference>
<dbReference type="PROSITE" id="PS50005">
    <property type="entry name" value="TPR"/>
    <property type="match status" value="1"/>
</dbReference>
<evidence type="ECO:0000256" key="6">
    <source>
        <dbReference type="PROSITE-ProRule" id="PRU01091"/>
    </source>
</evidence>
<evidence type="ECO:0000313" key="9">
    <source>
        <dbReference type="EMBL" id="OZM74363.1"/>
    </source>
</evidence>
<comment type="caution">
    <text evidence="9">The sequence shown here is derived from an EMBL/GenBank/DDBJ whole genome shotgun (WGS) entry which is preliminary data.</text>
</comment>
<dbReference type="SMART" id="SM01043">
    <property type="entry name" value="BTAD"/>
    <property type="match status" value="1"/>
</dbReference>
<dbReference type="CDD" id="cd15831">
    <property type="entry name" value="BTAD"/>
    <property type="match status" value="1"/>
</dbReference>
<organism evidence="9 10">
    <name type="scientific">Amycolatopsis antarctica</name>
    <dbReference type="NCBI Taxonomy" id="1854586"/>
    <lineage>
        <taxon>Bacteria</taxon>
        <taxon>Bacillati</taxon>
        <taxon>Actinomycetota</taxon>
        <taxon>Actinomycetes</taxon>
        <taxon>Pseudonocardiales</taxon>
        <taxon>Pseudonocardiaceae</taxon>
        <taxon>Amycolatopsis</taxon>
    </lineage>
</organism>
<gene>
    <name evidence="9" type="ORF">CFN78_04315</name>
</gene>
<keyword evidence="10" id="KW-1185">Reference proteome</keyword>
<protein>
    <recommendedName>
        <fullName evidence="8">OmpR/PhoB-type domain-containing protein</fullName>
    </recommendedName>
</protein>
<dbReference type="InterPro" id="IPR036388">
    <property type="entry name" value="WH-like_DNA-bd_sf"/>
</dbReference>
<feature type="compositionally biased region" description="Low complexity" evidence="7">
    <location>
        <begin position="271"/>
        <end position="280"/>
    </location>
</feature>
<dbReference type="Pfam" id="PF03704">
    <property type="entry name" value="BTAD"/>
    <property type="match status" value="1"/>
</dbReference>
<dbReference type="InterPro" id="IPR016032">
    <property type="entry name" value="Sig_transdc_resp-reg_C-effctor"/>
</dbReference>
<comment type="similarity">
    <text evidence="1">Belongs to the AfsR/DnrI/RedD regulatory family.</text>
</comment>
<dbReference type="Proteomes" id="UP000242444">
    <property type="component" value="Unassembled WGS sequence"/>
</dbReference>
<feature type="domain" description="OmpR/PhoB-type" evidence="8">
    <location>
        <begin position="6"/>
        <end position="105"/>
    </location>
</feature>
<evidence type="ECO:0000256" key="3">
    <source>
        <dbReference type="ARBA" id="ARBA00023125"/>
    </source>
</evidence>
<keyword evidence="2" id="KW-0805">Transcription regulation</keyword>
<dbReference type="Gene3D" id="3.40.50.300">
    <property type="entry name" value="P-loop containing nucleotide triphosphate hydrolases"/>
    <property type="match status" value="1"/>
</dbReference>
<dbReference type="Pfam" id="PF00931">
    <property type="entry name" value="NB-ARC"/>
    <property type="match status" value="1"/>
</dbReference>